<organism evidence="1 2">
    <name type="scientific">Psophocarpus tetragonolobus</name>
    <name type="common">Winged bean</name>
    <name type="synonym">Dolichos tetragonolobus</name>
    <dbReference type="NCBI Taxonomy" id="3891"/>
    <lineage>
        <taxon>Eukaryota</taxon>
        <taxon>Viridiplantae</taxon>
        <taxon>Streptophyta</taxon>
        <taxon>Embryophyta</taxon>
        <taxon>Tracheophyta</taxon>
        <taxon>Spermatophyta</taxon>
        <taxon>Magnoliopsida</taxon>
        <taxon>eudicotyledons</taxon>
        <taxon>Gunneridae</taxon>
        <taxon>Pentapetalae</taxon>
        <taxon>rosids</taxon>
        <taxon>fabids</taxon>
        <taxon>Fabales</taxon>
        <taxon>Fabaceae</taxon>
        <taxon>Papilionoideae</taxon>
        <taxon>50 kb inversion clade</taxon>
        <taxon>NPAAA clade</taxon>
        <taxon>indigoferoid/millettioid clade</taxon>
        <taxon>Phaseoleae</taxon>
        <taxon>Psophocarpus</taxon>
    </lineage>
</organism>
<keyword evidence="2" id="KW-1185">Reference proteome</keyword>
<evidence type="ECO:0000313" key="1">
    <source>
        <dbReference type="EMBL" id="KAK7392820.1"/>
    </source>
</evidence>
<accession>A0AAN9SBS8</accession>
<sequence>MLGLHTIKPSNFMCWKLCLTLISQPKTYLTLKAKAIQTLFSLNISKLVVFSNFIISTTSSISMGNKNSTISKPHDGQRAKVASTEQQPHYVVSMQRKHLTKPEVVSLWPYPTQQGEKEKPLCDDETFSNYIQHTKNKIRSNSNMGCHENQSYPAPANVAHGTFNNKESERDPFSDYIQNARKKLRMKTLSRNISSRG</sequence>
<dbReference type="PANTHER" id="PTHR36746">
    <property type="entry name" value="BNAC04G51760D PROTEIN"/>
    <property type="match status" value="1"/>
</dbReference>
<evidence type="ECO:0000313" key="2">
    <source>
        <dbReference type="Proteomes" id="UP001386955"/>
    </source>
</evidence>
<dbReference type="Proteomes" id="UP001386955">
    <property type="component" value="Unassembled WGS sequence"/>
</dbReference>
<dbReference type="PANTHER" id="PTHR36746:SF2">
    <property type="match status" value="1"/>
</dbReference>
<gene>
    <name evidence="1" type="ORF">VNO78_21268</name>
</gene>
<protein>
    <submittedName>
        <fullName evidence="1">Uncharacterized protein</fullName>
    </submittedName>
</protein>
<dbReference type="AlphaFoldDB" id="A0AAN9SBS8"/>
<comment type="caution">
    <text evidence="1">The sequence shown here is derived from an EMBL/GenBank/DDBJ whole genome shotgun (WGS) entry which is preliminary data.</text>
</comment>
<name>A0AAN9SBS8_PSOTE</name>
<dbReference type="EMBL" id="JAYMYS010000005">
    <property type="protein sequence ID" value="KAK7392820.1"/>
    <property type="molecule type" value="Genomic_DNA"/>
</dbReference>
<proteinExistence type="predicted"/>
<reference evidence="1 2" key="1">
    <citation type="submission" date="2024-01" db="EMBL/GenBank/DDBJ databases">
        <title>The genomes of 5 underutilized Papilionoideae crops provide insights into root nodulation and disease resistanc.</title>
        <authorList>
            <person name="Jiang F."/>
        </authorList>
    </citation>
    <scope>NUCLEOTIDE SEQUENCE [LARGE SCALE GENOMIC DNA]</scope>
    <source>
        <strain evidence="1">DUOXIRENSHENG_FW03</strain>
        <tissue evidence="1">Leaves</tissue>
    </source>
</reference>